<dbReference type="PANTHER" id="PTHR45527">
    <property type="entry name" value="NONRIBOSOMAL PEPTIDE SYNTHETASE"/>
    <property type="match status" value="1"/>
</dbReference>
<keyword evidence="5" id="KW-1185">Reference proteome</keyword>
<name>A0ABQ4EJQ1_9ACTN</name>
<dbReference type="SUPFAM" id="SSF47336">
    <property type="entry name" value="ACP-like"/>
    <property type="match status" value="1"/>
</dbReference>
<keyword evidence="1" id="KW-0596">Phosphopantetheine</keyword>
<accession>A0ABQ4EJQ1</accession>
<dbReference type="InterPro" id="IPR020806">
    <property type="entry name" value="PKS_PP-bd"/>
</dbReference>
<dbReference type="Gene3D" id="1.10.1200.10">
    <property type="entry name" value="ACP-like"/>
    <property type="match status" value="1"/>
</dbReference>
<feature type="domain" description="Carrier" evidence="3">
    <location>
        <begin position="13"/>
        <end position="88"/>
    </location>
</feature>
<dbReference type="InterPro" id="IPR009081">
    <property type="entry name" value="PP-bd_ACP"/>
</dbReference>
<evidence type="ECO:0000256" key="1">
    <source>
        <dbReference type="ARBA" id="ARBA00022450"/>
    </source>
</evidence>
<comment type="caution">
    <text evidence="4">The sequence shown here is derived from an EMBL/GenBank/DDBJ whole genome shotgun (WGS) entry which is preliminary data.</text>
</comment>
<dbReference type="Proteomes" id="UP000621500">
    <property type="component" value="Unassembled WGS sequence"/>
</dbReference>
<keyword evidence="2" id="KW-0597">Phosphoprotein</keyword>
<evidence type="ECO:0000256" key="2">
    <source>
        <dbReference type="ARBA" id="ARBA00022553"/>
    </source>
</evidence>
<evidence type="ECO:0000313" key="5">
    <source>
        <dbReference type="Proteomes" id="UP000621500"/>
    </source>
</evidence>
<evidence type="ECO:0000313" key="4">
    <source>
        <dbReference type="EMBL" id="GIG94471.1"/>
    </source>
</evidence>
<evidence type="ECO:0000259" key="3">
    <source>
        <dbReference type="PROSITE" id="PS50075"/>
    </source>
</evidence>
<reference evidence="4 5" key="1">
    <citation type="submission" date="2021-01" db="EMBL/GenBank/DDBJ databases">
        <title>Whole genome shotgun sequence of Plantactinospora mayteni NBRC 109088.</title>
        <authorList>
            <person name="Komaki H."/>
            <person name="Tamura T."/>
        </authorList>
    </citation>
    <scope>NUCLEOTIDE SEQUENCE [LARGE SCALE GENOMIC DNA]</scope>
    <source>
        <strain evidence="4 5">NBRC 109088</strain>
    </source>
</reference>
<proteinExistence type="predicted"/>
<dbReference type="Pfam" id="PF00550">
    <property type="entry name" value="PP-binding"/>
    <property type="match status" value="1"/>
</dbReference>
<organism evidence="4 5">
    <name type="scientific">Plantactinospora mayteni</name>
    <dbReference type="NCBI Taxonomy" id="566021"/>
    <lineage>
        <taxon>Bacteria</taxon>
        <taxon>Bacillati</taxon>
        <taxon>Actinomycetota</taxon>
        <taxon>Actinomycetes</taxon>
        <taxon>Micromonosporales</taxon>
        <taxon>Micromonosporaceae</taxon>
        <taxon>Plantactinospora</taxon>
    </lineage>
</organism>
<dbReference type="PROSITE" id="PS50075">
    <property type="entry name" value="CARRIER"/>
    <property type="match status" value="1"/>
</dbReference>
<gene>
    <name evidence="4" type="ORF">Pma05_10440</name>
</gene>
<dbReference type="InterPro" id="IPR036736">
    <property type="entry name" value="ACP-like_sf"/>
</dbReference>
<dbReference type="PANTHER" id="PTHR45527:SF1">
    <property type="entry name" value="FATTY ACID SYNTHASE"/>
    <property type="match status" value="1"/>
</dbReference>
<dbReference type="EMBL" id="BONX01000004">
    <property type="protein sequence ID" value="GIG94471.1"/>
    <property type="molecule type" value="Genomic_DNA"/>
</dbReference>
<dbReference type="SMART" id="SM00823">
    <property type="entry name" value="PKS_PP"/>
    <property type="match status" value="1"/>
</dbReference>
<sequence length="103" mass="11533">MSHPDPAPQVSAEVVDHITERLVAIWRDLTKVPDIDADTDLFDIGATSLTAVRIRSRVRAELGKEIELVDLLEHPTPRELAAVVATAEIWHGQTWQQLDWSSD</sequence>
<protein>
    <recommendedName>
        <fullName evidence="3">Carrier domain-containing protein</fullName>
    </recommendedName>
</protein>